<feature type="transmembrane region" description="Helical" evidence="9">
    <location>
        <begin position="147"/>
        <end position="170"/>
    </location>
</feature>
<reference evidence="11" key="1">
    <citation type="submission" date="2016-10" db="EMBL/GenBank/DDBJ databases">
        <authorList>
            <person name="Varghese N."/>
            <person name="Submissions S."/>
        </authorList>
    </citation>
    <scope>NUCLEOTIDE SEQUENCE [LARGE SCALE GENOMIC DNA]</scope>
    <source>
        <strain evidence="11">DSM 3384</strain>
    </source>
</reference>
<evidence type="ECO:0000256" key="9">
    <source>
        <dbReference type="SAM" id="Phobius"/>
    </source>
</evidence>
<evidence type="ECO:0000256" key="6">
    <source>
        <dbReference type="ARBA" id="ARBA00022989"/>
    </source>
</evidence>
<keyword evidence="6 9" id="KW-1133">Transmembrane helix</keyword>
<dbReference type="EMBL" id="FNLL01000003">
    <property type="protein sequence ID" value="SDT94209.1"/>
    <property type="molecule type" value="Genomic_DNA"/>
</dbReference>
<keyword evidence="3" id="KW-1003">Cell membrane</keyword>
<dbReference type="RefSeq" id="WP_092231342.1">
    <property type="nucleotide sequence ID" value="NZ_FNLL01000003.1"/>
</dbReference>
<feature type="transmembrane region" description="Helical" evidence="9">
    <location>
        <begin position="115"/>
        <end position="141"/>
    </location>
</feature>
<dbReference type="PANTHER" id="PTHR30574">
    <property type="entry name" value="INNER MEMBRANE PROTEIN YEDE"/>
    <property type="match status" value="1"/>
</dbReference>
<keyword evidence="5 9" id="KW-0812">Transmembrane</keyword>
<keyword evidence="4" id="KW-0997">Cell inner membrane</keyword>
<organism evidence="10 11">
    <name type="scientific">Desulfobacula phenolica</name>
    <dbReference type="NCBI Taxonomy" id="90732"/>
    <lineage>
        <taxon>Bacteria</taxon>
        <taxon>Pseudomonadati</taxon>
        <taxon>Thermodesulfobacteriota</taxon>
        <taxon>Desulfobacteria</taxon>
        <taxon>Desulfobacterales</taxon>
        <taxon>Desulfobacteraceae</taxon>
        <taxon>Desulfobacula</taxon>
    </lineage>
</organism>
<keyword evidence="11" id="KW-1185">Reference proteome</keyword>
<comment type="similarity">
    <text evidence="8">Belongs to the TsuA/YedE (TC 9.B.102) family.</text>
</comment>
<comment type="subcellular location">
    <subcellularLocation>
        <location evidence="1">Cell inner membrane</location>
        <topology evidence="1">Multi-pass membrane protein</topology>
    </subcellularLocation>
</comment>
<evidence type="ECO:0000256" key="5">
    <source>
        <dbReference type="ARBA" id="ARBA00022692"/>
    </source>
</evidence>
<keyword evidence="7 9" id="KW-0472">Membrane</keyword>
<dbReference type="GO" id="GO:0005886">
    <property type="term" value="C:plasma membrane"/>
    <property type="evidence" value="ECO:0007669"/>
    <property type="project" value="UniProtKB-SubCell"/>
</dbReference>
<dbReference type="Proteomes" id="UP000199608">
    <property type="component" value="Unassembled WGS sequence"/>
</dbReference>
<gene>
    <name evidence="10" type="ORF">SAMN04487931_10399</name>
</gene>
<feature type="transmembrane region" description="Helical" evidence="9">
    <location>
        <begin position="12"/>
        <end position="32"/>
    </location>
</feature>
<evidence type="ECO:0000256" key="1">
    <source>
        <dbReference type="ARBA" id="ARBA00004429"/>
    </source>
</evidence>
<evidence type="ECO:0000256" key="7">
    <source>
        <dbReference type="ARBA" id="ARBA00023136"/>
    </source>
</evidence>
<proteinExistence type="inferred from homology"/>
<evidence type="ECO:0000256" key="4">
    <source>
        <dbReference type="ARBA" id="ARBA00022519"/>
    </source>
</evidence>
<dbReference type="InterPro" id="IPR007272">
    <property type="entry name" value="Sulf_transp_TsuA/YedE"/>
</dbReference>
<evidence type="ECO:0000256" key="8">
    <source>
        <dbReference type="ARBA" id="ARBA00035655"/>
    </source>
</evidence>
<sequence>MENTNRHCSPYWKWIPAAFALSGIIIFIFATYGPPASSSGFVSVLKGFFEWAAPKYAETNAHYKSIPGPGSWLVTFVLGMAIGGFIAGRTSKKIPVHDVPPIWKRRFGGSRAKRYAATFFGGFLILFGSRLAGGCTLGLFISGSAQLAVSGLYFGVVIFAVAMLTARLIFGKTAEKEDIQ</sequence>
<name>A0A1H2EGS7_9BACT</name>
<keyword evidence="2" id="KW-0813">Transport</keyword>
<protein>
    <submittedName>
        <fullName evidence="10">Uncharacterized protein</fullName>
    </submittedName>
</protein>
<evidence type="ECO:0000313" key="10">
    <source>
        <dbReference type="EMBL" id="SDT94209.1"/>
    </source>
</evidence>
<accession>A0A1H2EGS7</accession>
<dbReference type="PANTHER" id="PTHR30574:SF1">
    <property type="entry name" value="SULPHUR TRANSPORT DOMAIN-CONTAINING PROTEIN"/>
    <property type="match status" value="1"/>
</dbReference>
<evidence type="ECO:0000256" key="3">
    <source>
        <dbReference type="ARBA" id="ARBA00022475"/>
    </source>
</evidence>
<evidence type="ECO:0000256" key="2">
    <source>
        <dbReference type="ARBA" id="ARBA00022448"/>
    </source>
</evidence>
<dbReference type="Pfam" id="PF04143">
    <property type="entry name" value="Sulf_transp"/>
    <property type="match status" value="1"/>
</dbReference>
<dbReference type="AlphaFoldDB" id="A0A1H2EGS7"/>
<evidence type="ECO:0000313" key="11">
    <source>
        <dbReference type="Proteomes" id="UP000199608"/>
    </source>
</evidence>
<feature type="transmembrane region" description="Helical" evidence="9">
    <location>
        <begin position="70"/>
        <end position="88"/>
    </location>
</feature>